<feature type="domain" description="ASX DEUBAD" evidence="2">
    <location>
        <begin position="27"/>
        <end position="202"/>
    </location>
</feature>
<name>A0A0D7B100_9AGAR</name>
<dbReference type="AlphaFoldDB" id="A0A0D7B100"/>
<dbReference type="InterPro" id="IPR028020">
    <property type="entry name" value="ASX_DEUBAD_dom"/>
</dbReference>
<protein>
    <recommendedName>
        <fullName evidence="2">ASX DEUBAD domain-containing protein</fullName>
    </recommendedName>
</protein>
<keyword evidence="4" id="KW-1185">Reference proteome</keyword>
<reference evidence="3 4" key="1">
    <citation type="journal article" date="2015" name="Fungal Genet. Biol.">
        <title>Evolution of novel wood decay mechanisms in Agaricales revealed by the genome sequences of Fistulina hepatica and Cylindrobasidium torrendii.</title>
        <authorList>
            <person name="Floudas D."/>
            <person name="Held B.W."/>
            <person name="Riley R."/>
            <person name="Nagy L.G."/>
            <person name="Koehler G."/>
            <person name="Ransdell A.S."/>
            <person name="Younus H."/>
            <person name="Chow J."/>
            <person name="Chiniquy J."/>
            <person name="Lipzen A."/>
            <person name="Tritt A."/>
            <person name="Sun H."/>
            <person name="Haridas S."/>
            <person name="LaButti K."/>
            <person name="Ohm R.A."/>
            <person name="Kues U."/>
            <person name="Blanchette R.A."/>
            <person name="Grigoriev I.V."/>
            <person name="Minto R.E."/>
            <person name="Hibbett D.S."/>
        </authorList>
    </citation>
    <scope>NUCLEOTIDE SEQUENCE [LARGE SCALE GENOMIC DNA]</scope>
    <source>
        <strain evidence="3 4">FP15055 ss-10</strain>
    </source>
</reference>
<evidence type="ECO:0000259" key="2">
    <source>
        <dbReference type="Pfam" id="PF13919"/>
    </source>
</evidence>
<dbReference type="EMBL" id="KN880666">
    <property type="protein sequence ID" value="KIY63885.1"/>
    <property type="molecule type" value="Genomic_DNA"/>
</dbReference>
<feature type="compositionally biased region" description="Basic residues" evidence="1">
    <location>
        <begin position="1"/>
        <end position="10"/>
    </location>
</feature>
<feature type="compositionally biased region" description="Low complexity" evidence="1">
    <location>
        <begin position="11"/>
        <end position="23"/>
    </location>
</feature>
<dbReference type="Pfam" id="PF13919">
    <property type="entry name" value="ASXH"/>
    <property type="match status" value="1"/>
</dbReference>
<gene>
    <name evidence="3" type="ORF">CYLTODRAFT_425718</name>
</gene>
<accession>A0A0D7B100</accession>
<evidence type="ECO:0000256" key="1">
    <source>
        <dbReference type="SAM" id="MobiDB-lite"/>
    </source>
</evidence>
<evidence type="ECO:0000313" key="3">
    <source>
        <dbReference type="EMBL" id="KIY63885.1"/>
    </source>
</evidence>
<sequence length="366" mass="39493">MSTRPRRTTRPTKPVVAPAPKAGPSSVVNLSHLLHNPKSAITRLEITDILNAETWLLLDEDARATLSTLLPPTAFDGYINTVDSSHPSLQNAISNPQIVDPNAMDTSSLDAPAPSTSNTGITARGETTASSGSDLPLSFTANLDFSVFKDAHFVSAAHTFQDHIYSGWKTDAHAAKVQKYEDGIRDGSLAAPWKDDVWEREHAPVPLGKNAGDAANVTFGDLLAGGALLVGDVLSYRRNFSVIDIAVEKDCVIEAIHPNTSSMSVLMPAGDTKNLPPSLLTKTPGAISESDTSIRRTNVTSPTNLETAILDVDTRVPRDKRPNGNAWKCLTVWRWSSNGTASASEQFGRESYGTLFYVRGCFYQDM</sequence>
<feature type="region of interest" description="Disordered" evidence="1">
    <location>
        <begin position="107"/>
        <end position="132"/>
    </location>
</feature>
<dbReference type="Proteomes" id="UP000054007">
    <property type="component" value="Unassembled WGS sequence"/>
</dbReference>
<dbReference type="STRING" id="1314674.A0A0D7B100"/>
<organism evidence="3 4">
    <name type="scientific">Cylindrobasidium torrendii FP15055 ss-10</name>
    <dbReference type="NCBI Taxonomy" id="1314674"/>
    <lineage>
        <taxon>Eukaryota</taxon>
        <taxon>Fungi</taxon>
        <taxon>Dikarya</taxon>
        <taxon>Basidiomycota</taxon>
        <taxon>Agaricomycotina</taxon>
        <taxon>Agaricomycetes</taxon>
        <taxon>Agaricomycetidae</taxon>
        <taxon>Agaricales</taxon>
        <taxon>Marasmiineae</taxon>
        <taxon>Physalacriaceae</taxon>
        <taxon>Cylindrobasidium</taxon>
    </lineage>
</organism>
<feature type="region of interest" description="Disordered" evidence="1">
    <location>
        <begin position="1"/>
        <end position="23"/>
    </location>
</feature>
<evidence type="ECO:0000313" key="4">
    <source>
        <dbReference type="Proteomes" id="UP000054007"/>
    </source>
</evidence>
<dbReference type="OrthoDB" id="2289918at2759"/>
<proteinExistence type="predicted"/>